<dbReference type="InterPro" id="IPR029039">
    <property type="entry name" value="Flavoprotein-like_sf"/>
</dbReference>
<evidence type="ECO:0000256" key="1">
    <source>
        <dbReference type="ARBA" id="ARBA00006252"/>
    </source>
</evidence>
<comment type="caution">
    <text evidence="4">The sequence shown here is derived from an EMBL/GenBank/DDBJ whole genome shotgun (WGS) entry which is preliminary data.</text>
</comment>
<dbReference type="EMBL" id="JAAMOW010000002">
    <property type="protein sequence ID" value="NGY04270.1"/>
    <property type="molecule type" value="Genomic_DNA"/>
</dbReference>
<evidence type="ECO:0000259" key="3">
    <source>
        <dbReference type="Pfam" id="PF02525"/>
    </source>
</evidence>
<dbReference type="PANTHER" id="PTHR10204:SF34">
    <property type="entry name" value="NAD(P)H DEHYDROGENASE [QUINONE] 1 ISOFORM 1"/>
    <property type="match status" value="1"/>
</dbReference>
<evidence type="ECO:0000313" key="4">
    <source>
        <dbReference type="EMBL" id="NGY04270.1"/>
    </source>
</evidence>
<dbReference type="InterPro" id="IPR003680">
    <property type="entry name" value="Flavodoxin_fold"/>
</dbReference>
<dbReference type="RefSeq" id="WP_166253164.1">
    <property type="nucleotide sequence ID" value="NZ_JAAMOW010000002.1"/>
</dbReference>
<dbReference type="PANTHER" id="PTHR10204">
    <property type="entry name" value="NAD P H OXIDOREDUCTASE-RELATED"/>
    <property type="match status" value="1"/>
</dbReference>
<name>A0A6M2BPN6_9GAMM</name>
<proteinExistence type="inferred from homology"/>
<comment type="similarity">
    <text evidence="1">Belongs to the NAD(P)H dehydrogenase (quinone) family.</text>
</comment>
<reference evidence="4 5" key="1">
    <citation type="journal article" date="2014" name="Int. J. Syst. Evol. Microbiol.">
        <title>Solimonas terrae sp. nov., isolated from soil.</title>
        <authorList>
            <person name="Kim S.J."/>
            <person name="Moon J.Y."/>
            <person name="Weon H.Y."/>
            <person name="Ahn J.H."/>
            <person name="Chen W.M."/>
            <person name="Kwon S.W."/>
        </authorList>
    </citation>
    <scope>NUCLEOTIDE SEQUENCE [LARGE SCALE GENOMIC DNA]</scope>
    <source>
        <strain evidence="4 5">KIS83-12</strain>
    </source>
</reference>
<accession>A0A6M2BPN6</accession>
<dbReference type="GO" id="GO:0005829">
    <property type="term" value="C:cytosol"/>
    <property type="evidence" value="ECO:0007669"/>
    <property type="project" value="TreeGrafter"/>
</dbReference>
<dbReference type="GO" id="GO:0003955">
    <property type="term" value="F:NAD(P)H dehydrogenase (quinone) activity"/>
    <property type="evidence" value="ECO:0007669"/>
    <property type="project" value="TreeGrafter"/>
</dbReference>
<dbReference type="Proteomes" id="UP000472676">
    <property type="component" value="Unassembled WGS sequence"/>
</dbReference>
<feature type="domain" description="Flavodoxin-like fold" evidence="3">
    <location>
        <begin position="3"/>
        <end position="186"/>
    </location>
</feature>
<dbReference type="Pfam" id="PF02525">
    <property type="entry name" value="Flavodoxin_2"/>
    <property type="match status" value="1"/>
</dbReference>
<sequence>MGKNILLLLGHPRVDSYCGALADAYAQGASAAGHTVRRYNLAELRFDVVADGRWQQNAQTLEPDLLELQQAMLWAQHLVLVYPTWWGVMPALLKGFFDRTLLPGFAFRYRKGSPLWDRLLAGRSARALVTMDTPPWYFRWFIHMPGHRQLRHSILGFCGFKPVQVHSIGPVRGSRREQRERWLQRVRRIAATE</sequence>
<gene>
    <name evidence="4" type="ORF">G7Y85_05810</name>
</gene>
<organism evidence="4 5">
    <name type="scientific">Solimonas terrae</name>
    <dbReference type="NCBI Taxonomy" id="1396819"/>
    <lineage>
        <taxon>Bacteria</taxon>
        <taxon>Pseudomonadati</taxon>
        <taxon>Pseudomonadota</taxon>
        <taxon>Gammaproteobacteria</taxon>
        <taxon>Nevskiales</taxon>
        <taxon>Nevskiaceae</taxon>
        <taxon>Solimonas</taxon>
    </lineage>
</organism>
<evidence type="ECO:0000313" key="5">
    <source>
        <dbReference type="Proteomes" id="UP000472676"/>
    </source>
</evidence>
<protein>
    <submittedName>
        <fullName evidence="4">NAD(P)H-dependent oxidoreductase</fullName>
    </submittedName>
</protein>
<dbReference type="InterPro" id="IPR051545">
    <property type="entry name" value="NAD(P)H_dehydrogenase_qn"/>
</dbReference>
<dbReference type="SUPFAM" id="SSF52218">
    <property type="entry name" value="Flavoproteins"/>
    <property type="match status" value="1"/>
</dbReference>
<keyword evidence="2" id="KW-0560">Oxidoreductase</keyword>
<dbReference type="AlphaFoldDB" id="A0A6M2BPN6"/>
<keyword evidence="5" id="KW-1185">Reference proteome</keyword>
<dbReference type="Gene3D" id="3.40.50.360">
    <property type="match status" value="1"/>
</dbReference>
<evidence type="ECO:0000256" key="2">
    <source>
        <dbReference type="ARBA" id="ARBA00023002"/>
    </source>
</evidence>